<dbReference type="Pfam" id="PF00542">
    <property type="entry name" value="Ribosomal_L12"/>
    <property type="match status" value="1"/>
</dbReference>
<dbReference type="SUPFAM" id="SSF54736">
    <property type="entry name" value="ClpS-like"/>
    <property type="match status" value="1"/>
</dbReference>
<protein>
    <recommendedName>
        <fullName evidence="4">50S ribosomal protein L7/L12</fullName>
    </recommendedName>
</protein>
<dbReference type="InterPro" id="IPR008932">
    <property type="entry name" value="Ribosomal_bL12_oligo"/>
</dbReference>
<dbReference type="SUPFAM" id="SSF48300">
    <property type="entry name" value="Ribosomal protein L7/12, oligomerisation (N-terminal) domain"/>
    <property type="match status" value="1"/>
</dbReference>
<organism evidence="7 8">
    <name type="scientific">Spiroplasma ixodetis</name>
    <dbReference type="NCBI Taxonomy" id="2141"/>
    <lineage>
        <taxon>Bacteria</taxon>
        <taxon>Bacillati</taxon>
        <taxon>Mycoplasmatota</taxon>
        <taxon>Mollicutes</taxon>
        <taxon>Entomoplasmatales</taxon>
        <taxon>Spiroplasmataceae</taxon>
        <taxon>Spiroplasma</taxon>
    </lineage>
</organism>
<dbReference type="EMBL" id="AP028955">
    <property type="protein sequence ID" value="BET38765.1"/>
    <property type="molecule type" value="Genomic_DNA"/>
</dbReference>
<feature type="domain" description="Large ribosomal subunit protein bL12 oligomerization" evidence="6">
    <location>
        <begin position="5"/>
        <end position="45"/>
    </location>
</feature>
<evidence type="ECO:0000259" key="5">
    <source>
        <dbReference type="Pfam" id="PF00542"/>
    </source>
</evidence>
<comment type="similarity">
    <text evidence="1">Belongs to the bacterial ribosomal protein bL12 family.</text>
</comment>
<evidence type="ECO:0000256" key="4">
    <source>
        <dbReference type="ARBA" id="ARBA00035412"/>
    </source>
</evidence>
<proteinExistence type="inferred from homology"/>
<reference evidence="8" key="1">
    <citation type="journal article" date="2024" name="FEMS Microbiol. Lett.">
        <title>Genomic insights into Spiroplasma endosymbionts that induce male-killing and protective phenotypes in the pea aphid.</title>
        <authorList>
            <person name="Arai H."/>
            <person name="Legeai F."/>
            <person name="Kageyama D."/>
            <person name="Sugio A."/>
            <person name="Simon J.C."/>
        </authorList>
    </citation>
    <scope>NUCLEOTIDE SEQUENCE [LARGE SCALE GENOMIC DNA]</scope>
    <source>
        <strain evidence="8">sAp269</strain>
    </source>
</reference>
<dbReference type="Proteomes" id="UP001473424">
    <property type="component" value="Chromosome"/>
</dbReference>
<name>A0ABM8JNP7_9MOLU</name>
<evidence type="ECO:0000256" key="3">
    <source>
        <dbReference type="ARBA" id="ARBA00023274"/>
    </source>
</evidence>
<sequence>MENITNKQIIEHVKTMTAVQLKELVELIETTFGVTAAGASAPAAVKEEATKPSTVSVILKEVGDKKVDVIKAVKAIVGGTMSLMDAKKMVDAVATGPQKILENIDTAKATEHESMLKAVGAIVEVK</sequence>
<evidence type="ECO:0000256" key="2">
    <source>
        <dbReference type="ARBA" id="ARBA00022980"/>
    </source>
</evidence>
<evidence type="ECO:0000313" key="8">
    <source>
        <dbReference type="Proteomes" id="UP001473424"/>
    </source>
</evidence>
<keyword evidence="3" id="KW-0687">Ribonucleoprotein</keyword>
<dbReference type="InterPro" id="IPR036235">
    <property type="entry name" value="Ribosomal_bL12_oligo_N_sf"/>
</dbReference>
<dbReference type="Gene3D" id="1.20.5.710">
    <property type="entry name" value="Single helix bin"/>
    <property type="match status" value="1"/>
</dbReference>
<dbReference type="InterPro" id="IPR013823">
    <property type="entry name" value="Ribosomal_bL12_C"/>
</dbReference>
<dbReference type="InterPro" id="IPR014719">
    <property type="entry name" value="Ribosomal_bL12_C/ClpS-like"/>
</dbReference>
<feature type="domain" description="Large ribosomal subunit protein bL12 C-terminal" evidence="5">
    <location>
        <begin position="56"/>
        <end position="126"/>
    </location>
</feature>
<accession>A0ABM8JNP7</accession>
<dbReference type="GO" id="GO:0005840">
    <property type="term" value="C:ribosome"/>
    <property type="evidence" value="ECO:0007669"/>
    <property type="project" value="UniProtKB-KW"/>
</dbReference>
<dbReference type="Gene3D" id="3.30.1390.10">
    <property type="match status" value="1"/>
</dbReference>
<dbReference type="Pfam" id="PF16320">
    <property type="entry name" value="Ribosomal_L12_N"/>
    <property type="match status" value="1"/>
</dbReference>
<evidence type="ECO:0000313" key="7">
    <source>
        <dbReference type="EMBL" id="BET38765.1"/>
    </source>
</evidence>
<gene>
    <name evidence="7" type="primary">rplL</name>
    <name evidence="7" type="ORF">SAP269_13540</name>
</gene>
<dbReference type="RefSeq" id="WP_353305713.1">
    <property type="nucleotide sequence ID" value="NZ_AP028955.1"/>
</dbReference>
<keyword evidence="2 7" id="KW-0689">Ribosomal protein</keyword>
<evidence type="ECO:0000259" key="6">
    <source>
        <dbReference type="Pfam" id="PF16320"/>
    </source>
</evidence>
<keyword evidence="8" id="KW-1185">Reference proteome</keyword>
<evidence type="ECO:0000256" key="1">
    <source>
        <dbReference type="ARBA" id="ARBA00007197"/>
    </source>
</evidence>